<accession>A0ABR3QIE9</accession>
<sequence length="841" mass="95001">MPWPLEEQSPDLKPLSARDSRNLSELHDAYRTFCEYGWHHLTWKNLAYTLATYLSVYFRQDADGQLVYSRPHAERIQYLAQLSVEALGYLTKDALWVLFRRTGFGSDYALNLGDHRPFQIPAWQYIGSLPYNDLRILTVDIANILRERTSSPHARANILSLTPDWRPTFGAEYGIFQYLEVDLSPDDAVSLGELQFDRRAALQPLATSRKRNLLRRALSVRNLSNKDRPHSTELVDENFQPRKRFSWPLTEKYRRLFPRRRSAETSTGLSDATIRPKPSQEPLNVTDVPLTDSIGSPNSSATLTPTIFQRQIVDDIVEEEDFSDAESIKSTNTLDSLLDFYTQGLQYPTPQCRGSGKPVVTAPGVPIADSPTLVPTLVPDEPVSISLDISLKSTSSKDRPMSPSSGHQSFVTAKTDASDGTASRTSSRLTTRSSRDSFLSFKSMFSNSADLPVSSAYYQLLKDQKLLPERAVETDWSGRGQHAEFALAERHLVPLQAEKLLGRTRTAIVDSVRCKRVRLVRKTIKCTKWTGVKREDALREVQHLYRAQHAHIVRLVGTYVIGSDLAILTYPRAEWNLEQFMAFARTAHDSSAKCASALRQFFTCTVKVMDFLHSFPIKHMDIKPQNLLVRDMATSSTEELNRYKLYFTDFGISRAYESVEDCDTESPTSFTRAYAAREVVIQETRGLSADMFSLGCVYLEMLAAVLDASITAFEPQGEVIEVHWAALRAARSTSEDGLRPYHRATEDVQAWLHALPLKEETEMLTVRDWTIALLSNEPSTRPTARQVADDPRLPFACSSCNLQRGPEKFEAAEPLALTPRQVSPHRWERPARTLMEVPALA</sequence>
<evidence type="ECO:0000313" key="4">
    <source>
        <dbReference type="Proteomes" id="UP001521785"/>
    </source>
</evidence>
<protein>
    <recommendedName>
        <fullName evidence="2">Protein kinase domain-containing protein</fullName>
    </recommendedName>
</protein>
<evidence type="ECO:0000256" key="1">
    <source>
        <dbReference type="SAM" id="MobiDB-lite"/>
    </source>
</evidence>
<gene>
    <name evidence="3" type="ORF">SLS60_011527</name>
</gene>
<dbReference type="PROSITE" id="PS50011">
    <property type="entry name" value="PROTEIN_KINASE_DOM"/>
    <property type="match status" value="1"/>
</dbReference>
<proteinExistence type="predicted"/>
<dbReference type="PANTHER" id="PTHR24359">
    <property type="entry name" value="SERINE/THREONINE-PROTEIN KINASE SBK1"/>
    <property type="match status" value="1"/>
</dbReference>
<dbReference type="Gene3D" id="1.10.510.10">
    <property type="entry name" value="Transferase(Phosphotransferase) domain 1"/>
    <property type="match status" value="1"/>
</dbReference>
<dbReference type="PROSITE" id="PS00108">
    <property type="entry name" value="PROTEIN_KINASE_ST"/>
    <property type="match status" value="1"/>
</dbReference>
<dbReference type="SMART" id="SM00220">
    <property type="entry name" value="S_TKc"/>
    <property type="match status" value="1"/>
</dbReference>
<keyword evidence="4" id="KW-1185">Reference proteome</keyword>
<dbReference type="InterPro" id="IPR011009">
    <property type="entry name" value="Kinase-like_dom_sf"/>
</dbReference>
<name>A0ABR3QIE9_9PLEO</name>
<dbReference type="SUPFAM" id="SSF56112">
    <property type="entry name" value="Protein kinase-like (PK-like)"/>
    <property type="match status" value="1"/>
</dbReference>
<comment type="caution">
    <text evidence="3">The sequence shown here is derived from an EMBL/GenBank/DDBJ whole genome shotgun (WGS) entry which is preliminary data.</text>
</comment>
<feature type="region of interest" description="Disordered" evidence="1">
    <location>
        <begin position="393"/>
        <end position="429"/>
    </location>
</feature>
<dbReference type="PANTHER" id="PTHR24359:SF1">
    <property type="entry name" value="INHIBITOR OF NUCLEAR FACTOR KAPPA-B KINASE EPSILON SUBUNIT HOMOLOG 1-RELATED"/>
    <property type="match status" value="1"/>
</dbReference>
<dbReference type="EMBL" id="JAKJXO020000022">
    <property type="protein sequence ID" value="KAL1591935.1"/>
    <property type="molecule type" value="Genomic_DNA"/>
</dbReference>
<organism evidence="3 4">
    <name type="scientific">Paraconiothyrium brasiliense</name>
    <dbReference type="NCBI Taxonomy" id="300254"/>
    <lineage>
        <taxon>Eukaryota</taxon>
        <taxon>Fungi</taxon>
        <taxon>Dikarya</taxon>
        <taxon>Ascomycota</taxon>
        <taxon>Pezizomycotina</taxon>
        <taxon>Dothideomycetes</taxon>
        <taxon>Pleosporomycetidae</taxon>
        <taxon>Pleosporales</taxon>
        <taxon>Massarineae</taxon>
        <taxon>Didymosphaeriaceae</taxon>
        <taxon>Paraconiothyrium</taxon>
    </lineage>
</organism>
<feature type="domain" description="Protein kinase" evidence="2">
    <location>
        <begin position="495"/>
        <end position="793"/>
    </location>
</feature>
<reference evidence="3 4" key="1">
    <citation type="submission" date="2024-02" db="EMBL/GenBank/DDBJ databases">
        <title>De novo assembly and annotation of 12 fungi associated with fruit tree decline syndrome in Ontario, Canada.</title>
        <authorList>
            <person name="Sulman M."/>
            <person name="Ellouze W."/>
            <person name="Ilyukhin E."/>
        </authorList>
    </citation>
    <scope>NUCLEOTIDE SEQUENCE [LARGE SCALE GENOMIC DNA]</scope>
    <source>
        <strain evidence="3 4">M42-189</strain>
    </source>
</reference>
<evidence type="ECO:0000313" key="3">
    <source>
        <dbReference type="EMBL" id="KAL1591935.1"/>
    </source>
</evidence>
<dbReference type="InterPro" id="IPR008271">
    <property type="entry name" value="Ser/Thr_kinase_AS"/>
</dbReference>
<feature type="region of interest" description="Disordered" evidence="1">
    <location>
        <begin position="260"/>
        <end position="285"/>
    </location>
</feature>
<dbReference type="Pfam" id="PF00069">
    <property type="entry name" value="Pkinase"/>
    <property type="match status" value="1"/>
</dbReference>
<feature type="compositionally biased region" description="Polar residues" evidence="1">
    <location>
        <begin position="402"/>
        <end position="412"/>
    </location>
</feature>
<dbReference type="CDD" id="cd00180">
    <property type="entry name" value="PKc"/>
    <property type="match status" value="1"/>
</dbReference>
<dbReference type="Proteomes" id="UP001521785">
    <property type="component" value="Unassembled WGS sequence"/>
</dbReference>
<evidence type="ECO:0000259" key="2">
    <source>
        <dbReference type="PROSITE" id="PS50011"/>
    </source>
</evidence>
<dbReference type="InterPro" id="IPR000719">
    <property type="entry name" value="Prot_kinase_dom"/>
</dbReference>